<keyword evidence="2" id="KW-1185">Reference proteome</keyword>
<dbReference type="Proteomes" id="UP000249464">
    <property type="component" value="Unassembled WGS sequence"/>
</dbReference>
<dbReference type="EMBL" id="FQNC01000045">
    <property type="protein sequence ID" value="SGY61090.1"/>
    <property type="molecule type" value="Genomic_DNA"/>
</dbReference>
<organism evidence="1 2">
    <name type="scientific">Microbotryum silenes-dioicae</name>
    <dbReference type="NCBI Taxonomy" id="796604"/>
    <lineage>
        <taxon>Eukaryota</taxon>
        <taxon>Fungi</taxon>
        <taxon>Dikarya</taxon>
        <taxon>Basidiomycota</taxon>
        <taxon>Pucciniomycotina</taxon>
        <taxon>Microbotryomycetes</taxon>
        <taxon>Microbotryales</taxon>
        <taxon>Microbotryaceae</taxon>
        <taxon>Microbotryum</taxon>
    </lineage>
</organism>
<evidence type="ECO:0000313" key="1">
    <source>
        <dbReference type="EMBL" id="SGY61090.1"/>
    </source>
</evidence>
<evidence type="ECO:0000313" key="2">
    <source>
        <dbReference type="Proteomes" id="UP000249464"/>
    </source>
</evidence>
<name>A0A2X0MBE3_9BASI</name>
<accession>A0A2X0MBE3</accession>
<proteinExistence type="predicted"/>
<dbReference type="AlphaFoldDB" id="A0A2X0MBE3"/>
<protein>
    <submittedName>
        <fullName evidence="1">BQ5605_C007g04525 protein</fullName>
    </submittedName>
</protein>
<gene>
    <name evidence="1" type="primary">BQ5605_C007g04525</name>
    <name evidence="1" type="ORF">BQ5605_C007G04525</name>
</gene>
<dbReference type="STRING" id="796604.A0A2X0MBE3"/>
<reference evidence="1 2" key="1">
    <citation type="submission" date="2016-11" db="EMBL/GenBank/DDBJ databases">
        <authorList>
            <person name="Jaros S."/>
            <person name="Januszkiewicz K."/>
            <person name="Wedrychowicz H."/>
        </authorList>
    </citation>
    <scope>NUCLEOTIDE SEQUENCE [LARGE SCALE GENOMIC DNA]</scope>
</reference>
<sequence length="166" mass="18179">MRSASQTRIRDRCAACRSYSSVLELPPINCTPTTKTKPTSSSTPIFSHNHFGSLLFCSRCSDLLALPGDDDEIVCDACGQVEDAAAYENQTITTRSHSAAFPSSLRQKKTSLVKHTGDVEKKKVYVDEMCENVAMNACRSRRCNSDPPMKEPRVSTLASEVGITRG</sequence>